<keyword evidence="13" id="KW-1185">Reference proteome</keyword>
<dbReference type="GO" id="GO:0015079">
    <property type="term" value="F:potassium ion transmembrane transporter activity"/>
    <property type="evidence" value="ECO:0007669"/>
    <property type="project" value="InterPro"/>
</dbReference>
<dbReference type="Pfam" id="PF22776">
    <property type="entry name" value="K_trans_C"/>
    <property type="match status" value="1"/>
</dbReference>
<evidence type="ECO:0000259" key="10">
    <source>
        <dbReference type="Pfam" id="PF02705"/>
    </source>
</evidence>
<keyword evidence="7" id="KW-0406">Ion transport</keyword>
<dbReference type="InterPro" id="IPR003855">
    <property type="entry name" value="K+_transporter"/>
</dbReference>
<dbReference type="NCBIfam" id="TIGR00794">
    <property type="entry name" value="kup"/>
    <property type="match status" value="1"/>
</dbReference>
<dbReference type="OMA" id="MVMIIVW"/>
<keyword evidence="6 9" id="KW-1133">Transmembrane helix</keyword>
<dbReference type="OrthoDB" id="504708at2759"/>
<keyword evidence="4 9" id="KW-0812">Transmembrane</keyword>
<keyword evidence="8 9" id="KW-0472">Membrane</keyword>
<evidence type="ECO:0000259" key="11">
    <source>
        <dbReference type="Pfam" id="PF22776"/>
    </source>
</evidence>
<evidence type="ECO:0000256" key="9">
    <source>
        <dbReference type="SAM" id="Phobius"/>
    </source>
</evidence>
<feature type="transmembrane region" description="Helical" evidence="9">
    <location>
        <begin position="171"/>
        <end position="190"/>
    </location>
</feature>
<sequence length="660" mass="73556">MVESNSSTPLLSSNNNSSTRALTNYDTEDLRSTLNNYDAPFHLRLKRKFQLSSLFQTILVITVLFGTSLVMGDGVLTPAVSVLSAVEGLEVVFPDMKPSVVPITISIILVLFLSQSYGTSKVAKYFAPFIFIWLFTISAIGVFNISKNLEVLQAISPHYAYNYFKIRGLEGWESLGGILLSISGVEALFADLGHFNRKSIKLSATFIVYPSLILTYAGQAAVLAENPTLVSNAFWETVPKSVYYFVLVIATFAATIASQAMISAAFSIIHQAMSLGCFPKVYVVHTSRKHIGQVYIPEISLILMVLSITLVATFRESTSLTAAYGLASCILMLLTTCLFSLVMAIVWKKSLFTIALFLIFFGSIDIAFLSSTLLKTFSGGWIPLALAIIFSCIMNLWKWGSELKYNYLKDAQVSLESLLIDPKFSTPLPEVPGPYPTDCELNEEKSIDWLIHNGETPTPVVRVPGIGLYYSEAETDVPAVFTHTLNCFNSVPKICVFVTIRFVVVPTVLPEERFLISRLSINGFYRCVARYGYMDFIEEGKEFSQLMIDSIINYSKTMNDFLKDRQNSISLGSTSNRQLTTSISSNISENEKEIEFLVESSRDNITYIMGKNLCLPKIDSPWYRKFAIGYGYKFLSNNDRSFGLRTPVAKTVQVGMKMRL</sequence>
<dbReference type="GO" id="GO:0016020">
    <property type="term" value="C:membrane"/>
    <property type="evidence" value="ECO:0007669"/>
    <property type="project" value="UniProtKB-SubCell"/>
</dbReference>
<comment type="subcellular location">
    <subcellularLocation>
        <location evidence="1">Membrane</location>
        <topology evidence="1">Multi-pass membrane protein</topology>
    </subcellularLocation>
</comment>
<name>A0A137P1D8_CONC2</name>
<keyword evidence="5" id="KW-0630">Potassium</keyword>
<dbReference type="PANTHER" id="PTHR30540:SF83">
    <property type="entry name" value="K+ POTASSIUM TRANSPORTER"/>
    <property type="match status" value="1"/>
</dbReference>
<feature type="transmembrane region" description="Helical" evidence="9">
    <location>
        <begin position="380"/>
        <end position="397"/>
    </location>
</feature>
<evidence type="ECO:0000256" key="2">
    <source>
        <dbReference type="ARBA" id="ARBA00022448"/>
    </source>
</evidence>
<evidence type="ECO:0000256" key="1">
    <source>
        <dbReference type="ARBA" id="ARBA00004141"/>
    </source>
</evidence>
<feature type="domain" description="K+ potassium transporter integral membrane" evidence="10">
    <location>
        <begin position="52"/>
        <end position="419"/>
    </location>
</feature>
<gene>
    <name evidence="12" type="ORF">CONCODRAFT_18723</name>
</gene>
<dbReference type="PANTHER" id="PTHR30540">
    <property type="entry name" value="OSMOTIC STRESS POTASSIUM TRANSPORTER"/>
    <property type="match status" value="1"/>
</dbReference>
<evidence type="ECO:0000256" key="5">
    <source>
        <dbReference type="ARBA" id="ARBA00022958"/>
    </source>
</evidence>
<dbReference type="Pfam" id="PF02705">
    <property type="entry name" value="K_trans"/>
    <property type="match status" value="1"/>
</dbReference>
<feature type="transmembrane region" description="Helical" evidence="9">
    <location>
        <begin position="324"/>
        <end position="347"/>
    </location>
</feature>
<evidence type="ECO:0000256" key="4">
    <source>
        <dbReference type="ARBA" id="ARBA00022692"/>
    </source>
</evidence>
<feature type="transmembrane region" description="Helical" evidence="9">
    <location>
        <begin position="242"/>
        <end position="269"/>
    </location>
</feature>
<evidence type="ECO:0000256" key="7">
    <source>
        <dbReference type="ARBA" id="ARBA00023065"/>
    </source>
</evidence>
<evidence type="ECO:0000256" key="3">
    <source>
        <dbReference type="ARBA" id="ARBA00022538"/>
    </source>
</evidence>
<feature type="domain" description="K+ potassium transporter C-terminal" evidence="11">
    <location>
        <begin position="464"/>
        <end position="660"/>
    </location>
</feature>
<protein>
    <submittedName>
        <fullName evidence="12">Potassium transporter</fullName>
    </submittedName>
</protein>
<accession>A0A137P1D8</accession>
<organism evidence="12 13">
    <name type="scientific">Conidiobolus coronatus (strain ATCC 28846 / CBS 209.66 / NRRL 28638)</name>
    <name type="common">Delacroixia coronata</name>
    <dbReference type="NCBI Taxonomy" id="796925"/>
    <lineage>
        <taxon>Eukaryota</taxon>
        <taxon>Fungi</taxon>
        <taxon>Fungi incertae sedis</taxon>
        <taxon>Zoopagomycota</taxon>
        <taxon>Entomophthoromycotina</taxon>
        <taxon>Entomophthoromycetes</taxon>
        <taxon>Entomophthorales</taxon>
        <taxon>Ancylistaceae</taxon>
        <taxon>Conidiobolus</taxon>
    </lineage>
</organism>
<feature type="transmembrane region" description="Helical" evidence="9">
    <location>
        <begin position="54"/>
        <end position="76"/>
    </location>
</feature>
<dbReference type="Proteomes" id="UP000070444">
    <property type="component" value="Unassembled WGS sequence"/>
</dbReference>
<evidence type="ECO:0000256" key="6">
    <source>
        <dbReference type="ARBA" id="ARBA00022989"/>
    </source>
</evidence>
<feature type="transmembrane region" description="Helical" evidence="9">
    <location>
        <begin position="354"/>
        <end position="374"/>
    </location>
</feature>
<proteinExistence type="predicted"/>
<evidence type="ECO:0000313" key="12">
    <source>
        <dbReference type="EMBL" id="KXN68890.1"/>
    </source>
</evidence>
<evidence type="ECO:0000256" key="8">
    <source>
        <dbReference type="ARBA" id="ARBA00023136"/>
    </source>
</evidence>
<dbReference type="EMBL" id="KQ964556">
    <property type="protein sequence ID" value="KXN68890.1"/>
    <property type="molecule type" value="Genomic_DNA"/>
</dbReference>
<dbReference type="STRING" id="796925.A0A137P1D8"/>
<evidence type="ECO:0000313" key="13">
    <source>
        <dbReference type="Proteomes" id="UP000070444"/>
    </source>
</evidence>
<reference evidence="12 13" key="1">
    <citation type="journal article" date="2015" name="Genome Biol. Evol.">
        <title>Phylogenomic analyses indicate that early fungi evolved digesting cell walls of algal ancestors of land plants.</title>
        <authorList>
            <person name="Chang Y."/>
            <person name="Wang S."/>
            <person name="Sekimoto S."/>
            <person name="Aerts A.L."/>
            <person name="Choi C."/>
            <person name="Clum A."/>
            <person name="LaButti K.M."/>
            <person name="Lindquist E.A."/>
            <person name="Yee Ngan C."/>
            <person name="Ohm R.A."/>
            <person name="Salamov A.A."/>
            <person name="Grigoriev I.V."/>
            <person name="Spatafora J.W."/>
            <person name="Berbee M.L."/>
        </authorList>
    </citation>
    <scope>NUCLEOTIDE SEQUENCE [LARGE SCALE GENOMIC DNA]</scope>
    <source>
        <strain evidence="12 13">NRRL 28638</strain>
    </source>
</reference>
<feature type="transmembrane region" description="Helical" evidence="9">
    <location>
        <begin position="96"/>
        <end position="113"/>
    </location>
</feature>
<feature type="transmembrane region" description="Helical" evidence="9">
    <location>
        <begin position="290"/>
        <end position="312"/>
    </location>
</feature>
<dbReference type="AlphaFoldDB" id="A0A137P1D8"/>
<keyword evidence="2" id="KW-0813">Transport</keyword>
<keyword evidence="3" id="KW-0633">Potassium transport</keyword>
<feature type="transmembrane region" description="Helical" evidence="9">
    <location>
        <begin position="125"/>
        <end position="145"/>
    </location>
</feature>
<dbReference type="InterPro" id="IPR053951">
    <property type="entry name" value="K_trans_N"/>
</dbReference>
<dbReference type="InterPro" id="IPR053952">
    <property type="entry name" value="K_trans_C"/>
</dbReference>
<feature type="transmembrane region" description="Helical" evidence="9">
    <location>
        <begin position="202"/>
        <end position="222"/>
    </location>
</feature>